<dbReference type="GO" id="GO:0005737">
    <property type="term" value="C:cytoplasm"/>
    <property type="evidence" value="ECO:0000318"/>
    <property type="project" value="GO_Central"/>
</dbReference>
<reference evidence="14" key="2">
    <citation type="submission" date="2025-08" db="UniProtKB">
        <authorList>
            <consortium name="Ensembl"/>
        </authorList>
    </citation>
    <scope>IDENTIFICATION</scope>
</reference>
<comment type="subcellular location">
    <subcellularLocation>
        <location evidence="1">Cell projection</location>
        <location evidence="1">Cilium</location>
        <location evidence="1">Flagellum</location>
    </subcellularLocation>
    <subcellularLocation>
        <location evidence="2">Cytoplasm</location>
    </subcellularLocation>
</comment>
<keyword evidence="3" id="KW-0963">Cytoplasm</keyword>
<dbReference type="GO" id="GO:0036126">
    <property type="term" value="C:sperm flagellum"/>
    <property type="evidence" value="ECO:0000318"/>
    <property type="project" value="GO_Central"/>
</dbReference>
<organism evidence="14 15">
    <name type="scientific">Lepisosteus oculatus</name>
    <name type="common">Spotted gar</name>
    <dbReference type="NCBI Taxonomy" id="7918"/>
    <lineage>
        <taxon>Eukaryota</taxon>
        <taxon>Metazoa</taxon>
        <taxon>Chordata</taxon>
        <taxon>Craniata</taxon>
        <taxon>Vertebrata</taxon>
        <taxon>Euteleostomi</taxon>
        <taxon>Actinopterygii</taxon>
        <taxon>Neopterygii</taxon>
        <taxon>Holostei</taxon>
        <taxon>Semionotiformes</taxon>
        <taxon>Lepisosteidae</taxon>
        <taxon>Lepisosteus</taxon>
    </lineage>
</organism>
<evidence type="ECO:0000259" key="8">
    <source>
        <dbReference type="Pfam" id="PF22544"/>
    </source>
</evidence>
<dbReference type="Gene3D" id="2.60.40.10">
    <property type="entry name" value="Immunoglobulins"/>
    <property type="match status" value="11"/>
</dbReference>
<evidence type="ECO:0000259" key="9">
    <source>
        <dbReference type="Pfam" id="PF24291"/>
    </source>
</evidence>
<evidence type="ECO:0000259" key="10">
    <source>
        <dbReference type="Pfam" id="PF24507"/>
    </source>
</evidence>
<dbReference type="GeneID" id="102682929"/>
<dbReference type="SUPFAM" id="SSF49354">
    <property type="entry name" value="PapD-like"/>
    <property type="match status" value="1"/>
</dbReference>
<feature type="region of interest" description="Disordered" evidence="7">
    <location>
        <begin position="1733"/>
        <end position="1781"/>
    </location>
</feature>
<dbReference type="Ensembl" id="ENSLOCT00000013466.1">
    <property type="protein sequence ID" value="ENSLOCP00000013437.1"/>
    <property type="gene ID" value="ENSLOCG00000010951.1"/>
</dbReference>
<protein>
    <submittedName>
        <fullName evidence="14">Cilia and flagella associated protein 65</fullName>
    </submittedName>
</protein>
<dbReference type="PANTHER" id="PTHR46127">
    <property type="entry name" value="CILIA- AND FLAGELLA-ASSOCIATED PROTEIN 65"/>
    <property type="match status" value="1"/>
</dbReference>
<evidence type="ECO:0000256" key="5">
    <source>
        <dbReference type="ARBA" id="ARBA00023069"/>
    </source>
</evidence>
<dbReference type="InterPro" id="IPR056344">
    <property type="entry name" value="Ig_CFAP65-like_9th"/>
</dbReference>
<dbReference type="InParanoid" id="W5MYH8"/>
<evidence type="ECO:0000313" key="14">
    <source>
        <dbReference type="Ensembl" id="ENSLOCP00000013437.1"/>
    </source>
</evidence>
<dbReference type="InterPro" id="IPR056305">
    <property type="entry name" value="Ig_CFAP65_10th"/>
</dbReference>
<dbReference type="CTD" id="255101"/>
<dbReference type="eggNOG" id="ENOG502QSJW">
    <property type="taxonomic scope" value="Eukaryota"/>
</dbReference>
<keyword evidence="4" id="KW-0282">Flagellum</keyword>
<feature type="compositionally biased region" description="Low complexity" evidence="7">
    <location>
        <begin position="1733"/>
        <end position="1747"/>
    </location>
</feature>
<dbReference type="KEGG" id="loc:102682929"/>
<dbReference type="InterPro" id="IPR052614">
    <property type="entry name" value="CFAP65"/>
</dbReference>
<dbReference type="Pfam" id="PF24816">
    <property type="entry name" value="Ig_CFAP65__9th"/>
    <property type="match status" value="1"/>
</dbReference>
<dbReference type="InterPro" id="IPR008962">
    <property type="entry name" value="PapD-like_sf"/>
</dbReference>
<evidence type="ECO:0000259" key="11">
    <source>
        <dbReference type="Pfam" id="PF24816"/>
    </source>
</evidence>
<keyword evidence="6" id="KW-0966">Cell projection</keyword>
<keyword evidence="15" id="KW-1185">Reference proteome</keyword>
<evidence type="ECO:0000259" key="13">
    <source>
        <dbReference type="Pfam" id="PF25249"/>
    </source>
</evidence>
<dbReference type="GeneTree" id="ENSGT00430000031142"/>
<keyword evidence="5" id="KW-0969">Cilium</keyword>
<reference evidence="15" key="1">
    <citation type="submission" date="2011-12" db="EMBL/GenBank/DDBJ databases">
        <title>The Draft Genome of Lepisosteus oculatus.</title>
        <authorList>
            <consortium name="The Broad Institute Genome Assembly &amp; Analysis Group"/>
            <consortium name="Computational R&amp;D Group"/>
            <consortium name="and Sequencing Platform"/>
            <person name="Di Palma F."/>
            <person name="Alfoldi J."/>
            <person name="Johnson J."/>
            <person name="Berlin A."/>
            <person name="Gnerre S."/>
            <person name="Jaffe D."/>
            <person name="MacCallum I."/>
            <person name="Young S."/>
            <person name="Walker B.J."/>
            <person name="Lander E.S."/>
            <person name="Lindblad-Toh K."/>
        </authorList>
    </citation>
    <scope>NUCLEOTIDE SEQUENCE [LARGE SCALE GENOMIC DNA]</scope>
</reference>
<feature type="domain" description="HYDIN/VesB/CFA65-like Ig-like" evidence="8">
    <location>
        <begin position="264"/>
        <end position="359"/>
    </location>
</feature>
<dbReference type="OMA" id="QQLKVMV"/>
<evidence type="ECO:0000256" key="7">
    <source>
        <dbReference type="SAM" id="MobiDB-lite"/>
    </source>
</evidence>
<dbReference type="OrthoDB" id="415597at2759"/>
<feature type="region of interest" description="Disordered" evidence="7">
    <location>
        <begin position="517"/>
        <end position="559"/>
    </location>
</feature>
<feature type="domain" description="CFAP65 fourth Ig-like" evidence="10">
    <location>
        <begin position="372"/>
        <end position="465"/>
    </location>
</feature>
<dbReference type="InterPro" id="IPR057467">
    <property type="entry name" value="Ig_CFAP65_8th"/>
</dbReference>
<evidence type="ECO:0000256" key="4">
    <source>
        <dbReference type="ARBA" id="ARBA00022846"/>
    </source>
</evidence>
<dbReference type="Pfam" id="PF24507">
    <property type="entry name" value="Ig_CFAP65_4th"/>
    <property type="match status" value="1"/>
</dbReference>
<feature type="compositionally biased region" description="Basic and acidic residues" evidence="7">
    <location>
        <begin position="1455"/>
        <end position="1466"/>
    </location>
</feature>
<feature type="region of interest" description="Disordered" evidence="7">
    <location>
        <begin position="1625"/>
        <end position="1682"/>
    </location>
</feature>
<sequence>MLAEIHRCPLTAETFQKTNFAKHEQVAVPRRPETQRQQLQKRSFFGVEVLEELVWDSWELGGEFTKTLLLKNIHIKLQKLQFRPPSSRFFTTLFPQTIVLSPGTSFSLPVTFRPLEKREYSDSIQFETKEGAFQVMLCATLPCHSLEMPECVVVPMCAAHDSSQTTFCFRNTSKLKTLFSWEVPEPFQLSPASGLLEPGVECQVTVVFSPKAALVYEEVATCAFGDHGETKRNVRIIALSKYSHLLVSAPGHLSQTSGQEDTQSILDFGSVAVGSTVEKHFEVHNLSVVKAPFRVTKAARPALLEDVFSCETRQGCVPSGSTLRIPLRFSPQTVGSSSVDYFYVTTAGDVSKALLKVTGSCKGPLVSLTNSVVNFGCVELGGSAVQTLEMTNTSDVPAHYQFCIDGSHSIFGIDRPWGVLPGESSLALHLRFQPSQPIGYYRRLVCLIHHQNPIFLDLIGTCHSEQWKPAILNAKHLHLYHKKLERGLTCYPPDMLSAMLAENRLQLDQDGALLLPNQESEEDPPATPSPPVSSSMAEYFEGDSGATSRPHVTIDPPELLFHSGSPSRSVSLTNHTKGRLTVVWTSPGGSPFSVTPVTCDLHPLKTNAFRVTYTPSHENTINGADLECFAFYKAMKDSCYVEDSTLCPPWCLTLRVSGHSFLPGHQHFIPRYVLHRPQVVFPALNQESYRSILFQNTGELPIIFNLETKDCPVVTVKPTSGLVHPGAHQIFTLRTTPTIDNDQKLHLSLQLNASQEHIEEITILSVAEKPKMSLEGDGTLFFKPTAVGFSSERSYIIKNVSRVPLCFRWKTWSPDCCVLSVSPQEGIIQPNESLAQTWSFSPLEETQYTMKPSLTFWPLQEQNSAFSIKKTRLSLRVIGVASQGSIEAEHAVLDQGTVLVGSCQTCDLVLLNNGSCTLSFSLTVGQDISGHCSPEETQNDPTALELEYYSGTIPARSKVVVKATIKPARRVHYRWSITYQILTSRGQVMGEAQTLCQVCAEGVYPTLSVCDARSTGSMEGISKLQLWNLFSLDTLNSYLQRDPTPSELIYRVPTRHSVRRCPSVFTPVFLDFNFSAAPLGSEPSTVLMMLENKGPIPVDWSFLFPADQQIELEYWAESGEFDPTELHEMRVQDNKLFSVSPRSGKLLPGQQRAIQLSYRHDFAGTDRLPVLLKLSHGREILLNFIGVTVKKDRPYIHFMSTKHTFAPVATGSFSPPRQVYELYNGGSVPLCYHIDLEPLDDLKEENFGHPIFQCLNPRGEVQPGRTAVVEWIFSPLEAKTYTVDIPIHILEGDSALVSFNGAGYDGRALGEAAPLRVDCIPFSVPSTQKVPLPGQLVFLSEESISFGDIPVCSTKTHMVFLYNTSETDRVFYSWHNTSQHASQAVHIHPESGELAAGDSTHCIITLHASGSPSFYLLDLTCQVTTEGALAQYRQDLQKWELEKERQKNEFTLTDRANRPQAEDQTKGSKRSGQQMDTCVQKYKTLPPIRSRTEPGNGVGLSRSERRAQREAGRLWRRPEAPRPFLLHLGVTACSHSLQEFQSSFPSRLHTHYIHRLMKPKLVPSPSIQTERADPRADLSVCSGPEKEIVTCILTSLIRSLLDDPQFQQSLTDSLAEPVPYFCQLSSPQTPTLAPQQEGPDQRGRSLNSSPLPRDTLRDDLPSAVTAESQPSEADSQDIKQQEHRLEMQEAIKRLPEFCDLAEEILVNTLQNILIEACVGEVVLTARPRVIALPPSTSRRSSQGSSSKRSPRSQALSAVTSGERGGGHKAQSLERPAAEPVV</sequence>
<name>W5MYH8_LEPOC</name>
<evidence type="ECO:0000256" key="1">
    <source>
        <dbReference type="ARBA" id="ARBA00004230"/>
    </source>
</evidence>
<evidence type="ECO:0000256" key="3">
    <source>
        <dbReference type="ARBA" id="ARBA00022490"/>
    </source>
</evidence>
<dbReference type="InterPro" id="IPR053879">
    <property type="entry name" value="HYDIN_VesB_CFA65-like_Ig"/>
</dbReference>
<dbReference type="Pfam" id="PF24291">
    <property type="entry name" value="Ig_CFAP65"/>
    <property type="match status" value="1"/>
</dbReference>
<dbReference type="PANTHER" id="PTHR46127:SF1">
    <property type="entry name" value="CILIA- AND FLAGELLA-ASSOCIATED PROTEIN 65"/>
    <property type="match status" value="1"/>
</dbReference>
<dbReference type="InterPro" id="IPR013783">
    <property type="entry name" value="Ig-like_fold"/>
</dbReference>
<dbReference type="STRING" id="7918.ENSLOCP00000013437"/>
<feature type="domain" description="CFAP65 eight Ig-like" evidence="12">
    <location>
        <begin position="884"/>
        <end position="1002"/>
    </location>
</feature>
<dbReference type="GO" id="GO:0007288">
    <property type="term" value="P:sperm axoneme assembly"/>
    <property type="evidence" value="ECO:0000318"/>
    <property type="project" value="GO_Central"/>
</dbReference>
<evidence type="ECO:0000313" key="15">
    <source>
        <dbReference type="Proteomes" id="UP000018468"/>
    </source>
</evidence>
<feature type="domain" description="CFAP65 seventh Ig-like" evidence="13">
    <location>
        <begin position="775"/>
        <end position="854"/>
    </location>
</feature>
<accession>W5MYH8</accession>
<dbReference type="InterPro" id="IPR057470">
    <property type="entry name" value="Ig_CFAP65_7th"/>
</dbReference>
<dbReference type="InterPro" id="IPR058536">
    <property type="entry name" value="Ig_CFAP65_4th"/>
</dbReference>
<dbReference type="Bgee" id="ENSLOCG00000010951">
    <property type="expression patterns" value="Expressed in testis and 5 other cell types or tissues"/>
</dbReference>
<dbReference type="EMBL" id="AHAT01034499">
    <property type="status" value="NOT_ANNOTATED_CDS"/>
    <property type="molecule type" value="Genomic_DNA"/>
</dbReference>
<evidence type="ECO:0000259" key="12">
    <source>
        <dbReference type="Pfam" id="PF25248"/>
    </source>
</evidence>
<dbReference type="Pfam" id="PF25249">
    <property type="entry name" value="Ig_CFAP65_7th"/>
    <property type="match status" value="1"/>
</dbReference>
<feature type="compositionally biased region" description="Basic and acidic residues" evidence="7">
    <location>
        <begin position="1502"/>
        <end position="1512"/>
    </location>
</feature>
<feature type="domain" description="CFAP65 tenth Ig-like" evidence="9">
    <location>
        <begin position="1189"/>
        <end position="1307"/>
    </location>
</feature>
<reference evidence="14" key="3">
    <citation type="submission" date="2025-09" db="UniProtKB">
        <authorList>
            <consortium name="Ensembl"/>
        </authorList>
    </citation>
    <scope>IDENTIFICATION</scope>
</reference>
<evidence type="ECO:0000256" key="6">
    <source>
        <dbReference type="ARBA" id="ARBA00023273"/>
    </source>
</evidence>
<dbReference type="Proteomes" id="UP000018468">
    <property type="component" value="Linkage group LG12"/>
</dbReference>
<proteinExistence type="predicted"/>
<evidence type="ECO:0000256" key="2">
    <source>
        <dbReference type="ARBA" id="ARBA00004496"/>
    </source>
</evidence>
<feature type="region of interest" description="Disordered" evidence="7">
    <location>
        <begin position="1449"/>
        <end position="1512"/>
    </location>
</feature>
<feature type="domain" description="CFAP65-like ninth Ig-like" evidence="11">
    <location>
        <begin position="1005"/>
        <end position="1186"/>
    </location>
</feature>
<dbReference type="Pfam" id="PF25248">
    <property type="entry name" value="Ig_CFAP65_8th"/>
    <property type="match status" value="1"/>
</dbReference>
<feature type="compositionally biased region" description="Polar residues" evidence="7">
    <location>
        <begin position="1625"/>
        <end position="1634"/>
    </location>
</feature>
<dbReference type="Pfam" id="PF22544">
    <property type="entry name" value="HYDIN_VesB_CFA65-like_Ig"/>
    <property type="match status" value="1"/>
</dbReference>